<dbReference type="AlphaFoldDB" id="A0ABD5WKT8"/>
<dbReference type="RefSeq" id="WP_382209955.1">
    <property type="nucleotide sequence ID" value="NZ_JBHSZH010000005.1"/>
</dbReference>
<keyword evidence="2" id="KW-1185">Reference proteome</keyword>
<evidence type="ECO:0000313" key="2">
    <source>
        <dbReference type="Proteomes" id="UP001596407"/>
    </source>
</evidence>
<proteinExistence type="predicted"/>
<name>A0ABD5WKT8_9EURY</name>
<dbReference type="EMBL" id="JBHSZH010000005">
    <property type="protein sequence ID" value="MFC7081177.1"/>
    <property type="molecule type" value="Genomic_DNA"/>
</dbReference>
<accession>A0ABD5WKT8</accession>
<dbReference type="PROSITE" id="PS51257">
    <property type="entry name" value="PROKAR_LIPOPROTEIN"/>
    <property type="match status" value="1"/>
</dbReference>
<sequence length="81" mass="9072">MKKIDGEINLLIENNFGSFFVYACKGMDVTPIYSSETIQAIQESDTIGDTTLDFANDYDLKASLFQPPEDADIREERGSEV</sequence>
<dbReference type="Proteomes" id="UP001596407">
    <property type="component" value="Unassembled WGS sequence"/>
</dbReference>
<evidence type="ECO:0000313" key="1">
    <source>
        <dbReference type="EMBL" id="MFC7081177.1"/>
    </source>
</evidence>
<reference evidence="1 2" key="1">
    <citation type="journal article" date="2019" name="Int. J. Syst. Evol. Microbiol.">
        <title>The Global Catalogue of Microorganisms (GCM) 10K type strain sequencing project: providing services to taxonomists for standard genome sequencing and annotation.</title>
        <authorList>
            <consortium name="The Broad Institute Genomics Platform"/>
            <consortium name="The Broad Institute Genome Sequencing Center for Infectious Disease"/>
            <person name="Wu L."/>
            <person name="Ma J."/>
        </authorList>
    </citation>
    <scope>NUCLEOTIDE SEQUENCE [LARGE SCALE GENOMIC DNA]</scope>
    <source>
        <strain evidence="1 2">DT72</strain>
    </source>
</reference>
<gene>
    <name evidence="1" type="ORF">ACFQJ6_14795</name>
</gene>
<organism evidence="1 2">
    <name type="scientific">Halorussus caseinilyticus</name>
    <dbReference type="NCBI Taxonomy" id="3034025"/>
    <lineage>
        <taxon>Archaea</taxon>
        <taxon>Methanobacteriati</taxon>
        <taxon>Methanobacteriota</taxon>
        <taxon>Stenosarchaea group</taxon>
        <taxon>Halobacteria</taxon>
        <taxon>Halobacteriales</taxon>
        <taxon>Haladaptataceae</taxon>
        <taxon>Halorussus</taxon>
    </lineage>
</organism>
<protein>
    <submittedName>
        <fullName evidence="1">Uncharacterized protein</fullName>
    </submittedName>
</protein>
<comment type="caution">
    <text evidence="1">The sequence shown here is derived from an EMBL/GenBank/DDBJ whole genome shotgun (WGS) entry which is preliminary data.</text>
</comment>